<dbReference type="EMBL" id="LUCM01001369">
    <property type="protein sequence ID" value="KAA0199030.1"/>
    <property type="molecule type" value="Genomic_DNA"/>
</dbReference>
<dbReference type="InterPro" id="IPR036390">
    <property type="entry name" value="WH_DNA-bd_sf"/>
</dbReference>
<keyword evidence="3" id="KW-0539">Nucleus</keyword>
<dbReference type="GO" id="GO:0030154">
    <property type="term" value="P:cell differentiation"/>
    <property type="evidence" value="ECO:0007669"/>
    <property type="project" value="TreeGrafter"/>
</dbReference>
<feature type="compositionally biased region" description="Polar residues" evidence="4">
    <location>
        <begin position="213"/>
        <end position="223"/>
    </location>
</feature>
<evidence type="ECO:0000256" key="3">
    <source>
        <dbReference type="RuleBase" id="RU004019"/>
    </source>
</evidence>
<evidence type="ECO:0000256" key="1">
    <source>
        <dbReference type="ARBA" id="ARBA00005562"/>
    </source>
</evidence>
<dbReference type="Gene3D" id="1.10.10.10">
    <property type="entry name" value="Winged helix-like DNA-binding domain superfamily/Winged helix DNA-binding domain"/>
    <property type="match status" value="1"/>
</dbReference>
<evidence type="ECO:0000313" key="7">
    <source>
        <dbReference type="Proteomes" id="UP000728185"/>
    </source>
</evidence>
<feature type="domain" description="ETS" evidence="5">
    <location>
        <begin position="603"/>
        <end position="672"/>
    </location>
</feature>
<dbReference type="InterPro" id="IPR046328">
    <property type="entry name" value="ETS_fam"/>
</dbReference>
<feature type="compositionally biased region" description="Polar residues" evidence="4">
    <location>
        <begin position="129"/>
        <end position="139"/>
    </location>
</feature>
<comment type="similarity">
    <text evidence="1 3">Belongs to the ETS family.</text>
</comment>
<dbReference type="Pfam" id="PF00178">
    <property type="entry name" value="Ets"/>
    <property type="match status" value="1"/>
</dbReference>
<feature type="compositionally biased region" description="Polar residues" evidence="4">
    <location>
        <begin position="187"/>
        <end position="203"/>
    </location>
</feature>
<organism evidence="6 7">
    <name type="scientific">Fasciolopsis buskii</name>
    <dbReference type="NCBI Taxonomy" id="27845"/>
    <lineage>
        <taxon>Eukaryota</taxon>
        <taxon>Metazoa</taxon>
        <taxon>Spiralia</taxon>
        <taxon>Lophotrochozoa</taxon>
        <taxon>Platyhelminthes</taxon>
        <taxon>Trematoda</taxon>
        <taxon>Digenea</taxon>
        <taxon>Plagiorchiida</taxon>
        <taxon>Echinostomata</taxon>
        <taxon>Echinostomatoidea</taxon>
        <taxon>Fasciolidae</taxon>
        <taxon>Fasciolopsis</taxon>
    </lineage>
</organism>
<protein>
    <submittedName>
        <fullName evidence="6">ETS transcription factor Elf 5</fullName>
    </submittedName>
</protein>
<keyword evidence="7" id="KW-1185">Reference proteome</keyword>
<feature type="region of interest" description="Disordered" evidence="4">
    <location>
        <begin position="395"/>
        <end position="447"/>
    </location>
</feature>
<sequence>MEPNFSDLVDSGHLLSQFQIFDNQTQESSRSVHSLSSSPSTESYHSLTFPPYMEESDDSQRTMTPSQLDFVVSNCASSMHSDETGFEQFSVLGSPPLLFNDPESQHLLESCIQSELGDDEDEQGNEEGQSSMGNFPSFTTVPCTNAVPHTSRHSVSMSFVTSSSSTVLPSPPPSPSLSSPTTVETVAQATDSHPSESNSSCVSGQRVRPQTLPLHSTTDSSRSFGCLNPATDMPLSFTNTLSSNAFLDLEEQLASADIAWMGALDIPNICLEDMDQLLSPTSCLTSPTADTLPMIIPDSSSLRPSPHKRRKCDISPKSDEIRESVPQSTVPVHTPKAQNKQTQPEQRESDERFRHFPTEKVCSNGRKDEAVDTDSTLTCSEAEYYCNWIEQRSKRARRRRRVTRRPVRRSPQPANDSDSEDSDSGTGEISEWNPSAMRRLSSSTTVRRPASYTYRHGSAAYRRAHCKPTPNDDMKPWWPKTKTSFWTGCGISVDVPPQSPEDPNFPDDEDLAAPMECEQLTCCISDTEGTPRSNDSGCSCGLTSSPSIKTSTSLLSSISPSDGINHQNKLKSKSSPHPIADRFVVDAAGHQSIWRARRRRKQLELWQFILCKLETSKTSAFQWVNRSTGVFCITDTVAGAREWGRYRNNSRMDYEKMARAMRFYYKDSILRKSRQQLHFQFAMSYVEWASRFYRSR</sequence>
<accession>A0A8E0S7J4</accession>
<feature type="region of interest" description="Disordered" evidence="4">
    <location>
        <begin position="162"/>
        <end position="225"/>
    </location>
</feature>
<dbReference type="GO" id="GO:0043565">
    <property type="term" value="F:sequence-specific DNA binding"/>
    <property type="evidence" value="ECO:0007669"/>
    <property type="project" value="InterPro"/>
</dbReference>
<proteinExistence type="inferred from homology"/>
<dbReference type="SUPFAM" id="SSF46785">
    <property type="entry name" value="Winged helix' DNA-binding domain"/>
    <property type="match status" value="1"/>
</dbReference>
<dbReference type="OrthoDB" id="5961210at2759"/>
<dbReference type="SMART" id="SM00413">
    <property type="entry name" value="ETS"/>
    <property type="match status" value="1"/>
</dbReference>
<evidence type="ECO:0000256" key="2">
    <source>
        <dbReference type="ARBA" id="ARBA00023125"/>
    </source>
</evidence>
<feature type="compositionally biased region" description="Low complexity" evidence="4">
    <location>
        <begin position="176"/>
        <end position="186"/>
    </location>
</feature>
<dbReference type="PROSITE" id="PS50061">
    <property type="entry name" value="ETS_DOMAIN_3"/>
    <property type="match status" value="1"/>
</dbReference>
<dbReference type="GO" id="GO:0000981">
    <property type="term" value="F:DNA-binding transcription factor activity, RNA polymerase II-specific"/>
    <property type="evidence" value="ECO:0007669"/>
    <property type="project" value="TreeGrafter"/>
</dbReference>
<evidence type="ECO:0000256" key="4">
    <source>
        <dbReference type="SAM" id="MobiDB-lite"/>
    </source>
</evidence>
<feature type="compositionally biased region" description="Low complexity" evidence="4">
    <location>
        <begin position="28"/>
        <end position="46"/>
    </location>
</feature>
<feature type="compositionally biased region" description="Polar residues" evidence="4">
    <location>
        <begin position="325"/>
        <end position="344"/>
    </location>
</feature>
<comment type="caution">
    <text evidence="6">The sequence shown here is derived from an EMBL/GenBank/DDBJ whole genome shotgun (WGS) entry which is preliminary data.</text>
</comment>
<feature type="region of interest" description="Disordered" evidence="4">
    <location>
        <begin position="288"/>
        <end position="357"/>
    </location>
</feature>
<feature type="compositionally biased region" description="Basic and acidic residues" evidence="4">
    <location>
        <begin position="345"/>
        <end position="357"/>
    </location>
</feature>
<gene>
    <name evidence="6" type="ORF">FBUS_03593</name>
</gene>
<feature type="compositionally biased region" description="Basic and acidic residues" evidence="4">
    <location>
        <begin position="312"/>
        <end position="323"/>
    </location>
</feature>
<name>A0A8E0S7J4_9TREM</name>
<dbReference type="InterPro" id="IPR036388">
    <property type="entry name" value="WH-like_DNA-bd_sf"/>
</dbReference>
<comment type="subcellular location">
    <subcellularLocation>
        <location evidence="3">Nucleus</location>
    </subcellularLocation>
</comment>
<dbReference type="GO" id="GO:0005634">
    <property type="term" value="C:nucleus"/>
    <property type="evidence" value="ECO:0007669"/>
    <property type="project" value="UniProtKB-SubCell"/>
</dbReference>
<dbReference type="PRINTS" id="PR00454">
    <property type="entry name" value="ETSDOMAIN"/>
</dbReference>
<dbReference type="PANTHER" id="PTHR11849">
    <property type="entry name" value="ETS"/>
    <property type="match status" value="1"/>
</dbReference>
<feature type="region of interest" description="Disordered" evidence="4">
    <location>
        <begin position="28"/>
        <end position="63"/>
    </location>
</feature>
<reference evidence="6" key="1">
    <citation type="submission" date="2019-05" db="EMBL/GenBank/DDBJ databases">
        <title>Annotation for the trematode Fasciolopsis buski.</title>
        <authorList>
            <person name="Choi Y.-J."/>
        </authorList>
    </citation>
    <scope>NUCLEOTIDE SEQUENCE</scope>
    <source>
        <strain evidence="6">HT</strain>
        <tissue evidence="6">Whole worm</tissue>
    </source>
</reference>
<feature type="compositionally biased region" description="Basic residues" evidence="4">
    <location>
        <begin position="395"/>
        <end position="408"/>
    </location>
</feature>
<dbReference type="InterPro" id="IPR000418">
    <property type="entry name" value="Ets_dom"/>
</dbReference>
<evidence type="ECO:0000313" key="6">
    <source>
        <dbReference type="EMBL" id="KAA0199030.1"/>
    </source>
</evidence>
<dbReference type="AlphaFoldDB" id="A0A8E0S7J4"/>
<keyword evidence="2 3" id="KW-0238">DNA-binding</keyword>
<evidence type="ECO:0000259" key="5">
    <source>
        <dbReference type="PROSITE" id="PS50061"/>
    </source>
</evidence>
<feature type="region of interest" description="Disordered" evidence="4">
    <location>
        <begin position="117"/>
        <end position="139"/>
    </location>
</feature>
<dbReference type="Proteomes" id="UP000728185">
    <property type="component" value="Unassembled WGS sequence"/>
</dbReference>